<comment type="similarity">
    <text evidence="1">Belongs to the helicase family. RecQ subfamily.</text>
</comment>
<dbReference type="InterPro" id="IPR032284">
    <property type="entry name" value="RecQ_Zn-bd"/>
</dbReference>
<keyword evidence="3" id="KW-0547">Nucleotide-binding</keyword>
<keyword evidence="8" id="KW-0413">Isomerase</keyword>
<keyword evidence="2" id="KW-0479">Metal-binding</keyword>
<feature type="domain" description="Helicase C-terminal" evidence="15">
    <location>
        <begin position="270"/>
        <end position="445"/>
    </location>
</feature>
<dbReference type="InterPro" id="IPR011545">
    <property type="entry name" value="DEAD/DEAH_box_helicase_dom"/>
</dbReference>
<name>A0ABQ1RRT8_9BURK</name>
<dbReference type="EMBL" id="BMEG01000005">
    <property type="protein sequence ID" value="GGD78197.1"/>
    <property type="molecule type" value="Genomic_DNA"/>
</dbReference>
<organism evidence="16 17">
    <name type="scientific">Caballeronia grimmiae</name>
    <dbReference type="NCBI Taxonomy" id="1071679"/>
    <lineage>
        <taxon>Bacteria</taxon>
        <taxon>Pseudomonadati</taxon>
        <taxon>Pseudomonadota</taxon>
        <taxon>Betaproteobacteria</taxon>
        <taxon>Burkholderiales</taxon>
        <taxon>Burkholderiaceae</taxon>
        <taxon>Caballeronia</taxon>
    </lineage>
</organism>
<evidence type="ECO:0000256" key="13">
    <source>
        <dbReference type="SAM" id="MobiDB-lite"/>
    </source>
</evidence>
<evidence type="ECO:0000313" key="16">
    <source>
        <dbReference type="EMBL" id="GGD78197.1"/>
    </source>
</evidence>
<keyword evidence="5" id="KW-0347">Helicase</keyword>
<sequence>MLDAFDHHLASLSKCEAFQYGEVAVIERRFNKLNHAARSIDSIYMNDTTRTATTRARKPLDRELEIALRKVFGFPNLRPGQDEVIRSVLDGNDTLAVMPTGAGKSLCYQLPALQLDGMTVVVSPLISLMRDQAVKLIEAGVATAVINSTLSTTEERAAMDAVTSGEIRILFVTPERLVNAEFTATLTGKNMPAVPLVVIDEAHCISQWGHDFRPAYVELIHAIRTLGRPPVLALTATATPSVIDDIVRELQMRRANVIHTGVYRDNLHFVVEQLTNPEEKRARAIELARTLEGSGIIYCATVAECEALHAALAEAEVSAERYHGKLAASARSEAQDAFMADEVRVMVATNAFGMGIDKPNIRFVLHAQVPGSLDAYYQEAGRAGRDGEPAKCILLFELKDKQVQQFFLGGRYPNAETIRRVGEAVRDLARENESQTLDKPLERLREALPHVGANKLRVAATLLNDMGVTRRTRRGGMKLIDDGKAITQLDNAAQAYASRAERDRAVLERMIGYAQSARCRWRMLLDYFASDAEYTRALEAASKAEVEYQAPDDELAGGTCGSCDNCLHPPEVTESPREVREHAMSQERSNDEAKPKRNVQAFNQGDRVRVRRYGEGTVEMVSGDRVAVRFPDDETRTFIARYVKRAA</sequence>
<dbReference type="InterPro" id="IPR027417">
    <property type="entry name" value="P-loop_NTPase"/>
</dbReference>
<keyword evidence="17" id="KW-1185">Reference proteome</keyword>
<proteinExistence type="inferred from homology"/>
<dbReference type="InterPro" id="IPR004589">
    <property type="entry name" value="DNA_helicase_ATP-dep_RecQ"/>
</dbReference>
<dbReference type="InterPro" id="IPR036388">
    <property type="entry name" value="WH-like_DNA-bd_sf"/>
</dbReference>
<feature type="domain" description="Helicase ATP-binding" evidence="14">
    <location>
        <begin position="85"/>
        <end position="256"/>
    </location>
</feature>
<evidence type="ECO:0000259" key="15">
    <source>
        <dbReference type="PROSITE" id="PS51194"/>
    </source>
</evidence>
<dbReference type="PANTHER" id="PTHR13710:SF105">
    <property type="entry name" value="ATP-DEPENDENT DNA HELICASE Q1"/>
    <property type="match status" value="1"/>
</dbReference>
<dbReference type="CDD" id="cd17920">
    <property type="entry name" value="DEXHc_RecQ"/>
    <property type="match status" value="1"/>
</dbReference>
<dbReference type="Pfam" id="PF00271">
    <property type="entry name" value="Helicase_C"/>
    <property type="match status" value="1"/>
</dbReference>
<dbReference type="Pfam" id="PF16124">
    <property type="entry name" value="RecQ_Zn_bind"/>
    <property type="match status" value="1"/>
</dbReference>
<keyword evidence="7" id="KW-0238">DNA-binding</keyword>
<keyword evidence="6" id="KW-0067">ATP-binding</keyword>
<comment type="catalytic activity">
    <reaction evidence="9">
        <text>Couples ATP hydrolysis with the unwinding of duplex DNA by translocating in the 3'-5' direction.</text>
        <dbReference type="EC" id="5.6.2.4"/>
    </reaction>
</comment>
<evidence type="ECO:0000313" key="17">
    <source>
        <dbReference type="Proteomes" id="UP000597138"/>
    </source>
</evidence>
<keyword evidence="4" id="KW-0378">Hydrolase</keyword>
<dbReference type="PROSITE" id="PS51194">
    <property type="entry name" value="HELICASE_CTER"/>
    <property type="match status" value="1"/>
</dbReference>
<dbReference type="EC" id="5.6.2.4" evidence="10"/>
<evidence type="ECO:0000256" key="7">
    <source>
        <dbReference type="ARBA" id="ARBA00023125"/>
    </source>
</evidence>
<dbReference type="InterPro" id="IPR001650">
    <property type="entry name" value="Helicase_C-like"/>
</dbReference>
<dbReference type="Proteomes" id="UP000597138">
    <property type="component" value="Unassembled WGS sequence"/>
</dbReference>
<evidence type="ECO:0000256" key="4">
    <source>
        <dbReference type="ARBA" id="ARBA00022801"/>
    </source>
</evidence>
<feature type="compositionally biased region" description="Basic and acidic residues" evidence="13">
    <location>
        <begin position="574"/>
        <end position="595"/>
    </location>
</feature>
<evidence type="ECO:0000256" key="2">
    <source>
        <dbReference type="ARBA" id="ARBA00022723"/>
    </source>
</evidence>
<dbReference type="SMART" id="SM00490">
    <property type="entry name" value="HELICc"/>
    <property type="match status" value="1"/>
</dbReference>
<comment type="caution">
    <text evidence="16">The sequence shown here is derived from an EMBL/GenBank/DDBJ whole genome shotgun (WGS) entry which is preliminary data.</text>
</comment>
<accession>A0ABQ1RRT8</accession>
<evidence type="ECO:0000256" key="9">
    <source>
        <dbReference type="ARBA" id="ARBA00034617"/>
    </source>
</evidence>
<dbReference type="InterPro" id="IPR014001">
    <property type="entry name" value="Helicase_ATP-bd"/>
</dbReference>
<dbReference type="SUPFAM" id="SSF52540">
    <property type="entry name" value="P-loop containing nucleoside triphosphate hydrolases"/>
    <property type="match status" value="1"/>
</dbReference>
<dbReference type="PROSITE" id="PS51192">
    <property type="entry name" value="HELICASE_ATP_BIND_1"/>
    <property type="match status" value="1"/>
</dbReference>
<evidence type="ECO:0000256" key="1">
    <source>
        <dbReference type="ARBA" id="ARBA00005446"/>
    </source>
</evidence>
<dbReference type="NCBIfam" id="TIGR00614">
    <property type="entry name" value="recQ_fam"/>
    <property type="match status" value="1"/>
</dbReference>
<dbReference type="Gene3D" id="3.40.50.300">
    <property type="entry name" value="P-loop containing nucleotide triphosphate hydrolases"/>
    <property type="match status" value="2"/>
</dbReference>
<protein>
    <recommendedName>
        <fullName evidence="11">ATP-dependent DNA helicase RecQ</fullName>
        <ecNumber evidence="10">5.6.2.4</ecNumber>
    </recommendedName>
    <alternativeName>
        <fullName evidence="12">DNA 3'-5' helicase RecQ</fullName>
    </alternativeName>
</protein>
<evidence type="ECO:0000256" key="5">
    <source>
        <dbReference type="ARBA" id="ARBA00022806"/>
    </source>
</evidence>
<evidence type="ECO:0000256" key="12">
    <source>
        <dbReference type="ARBA" id="ARBA00044550"/>
    </source>
</evidence>
<evidence type="ECO:0000256" key="6">
    <source>
        <dbReference type="ARBA" id="ARBA00022840"/>
    </source>
</evidence>
<reference evidence="17" key="1">
    <citation type="journal article" date="2019" name="Int. J. Syst. Evol. Microbiol.">
        <title>The Global Catalogue of Microorganisms (GCM) 10K type strain sequencing project: providing services to taxonomists for standard genome sequencing and annotation.</title>
        <authorList>
            <consortium name="The Broad Institute Genomics Platform"/>
            <consortium name="The Broad Institute Genome Sequencing Center for Infectious Disease"/>
            <person name="Wu L."/>
            <person name="Ma J."/>
        </authorList>
    </citation>
    <scope>NUCLEOTIDE SEQUENCE [LARGE SCALE GENOMIC DNA]</scope>
    <source>
        <strain evidence="17">CGMCC 1.11013</strain>
    </source>
</reference>
<dbReference type="Gene3D" id="1.10.10.10">
    <property type="entry name" value="Winged helix-like DNA-binding domain superfamily/Winged helix DNA-binding domain"/>
    <property type="match status" value="1"/>
</dbReference>
<evidence type="ECO:0000256" key="11">
    <source>
        <dbReference type="ARBA" id="ARBA00044535"/>
    </source>
</evidence>
<dbReference type="Pfam" id="PF00270">
    <property type="entry name" value="DEAD"/>
    <property type="match status" value="1"/>
</dbReference>
<gene>
    <name evidence="16" type="ORF">GCM10010985_35910</name>
</gene>
<evidence type="ECO:0000256" key="10">
    <source>
        <dbReference type="ARBA" id="ARBA00034808"/>
    </source>
</evidence>
<feature type="region of interest" description="Disordered" evidence="13">
    <location>
        <begin position="570"/>
        <end position="605"/>
    </location>
</feature>
<dbReference type="SMART" id="SM00487">
    <property type="entry name" value="DEXDc"/>
    <property type="match status" value="1"/>
</dbReference>
<dbReference type="PANTHER" id="PTHR13710">
    <property type="entry name" value="DNA HELICASE RECQ FAMILY MEMBER"/>
    <property type="match status" value="1"/>
</dbReference>
<evidence type="ECO:0000259" key="14">
    <source>
        <dbReference type="PROSITE" id="PS51192"/>
    </source>
</evidence>
<evidence type="ECO:0000256" key="8">
    <source>
        <dbReference type="ARBA" id="ARBA00023235"/>
    </source>
</evidence>
<evidence type="ECO:0000256" key="3">
    <source>
        <dbReference type="ARBA" id="ARBA00022741"/>
    </source>
</evidence>